<keyword evidence="5" id="KW-0812">Transmembrane</keyword>
<keyword evidence="5" id="KW-0472">Membrane</keyword>
<evidence type="ECO:0000313" key="8">
    <source>
        <dbReference type="Proteomes" id="UP000017836"/>
    </source>
</evidence>
<dbReference type="InterPro" id="IPR001841">
    <property type="entry name" value="Znf_RING"/>
</dbReference>
<keyword evidence="1" id="KW-0479">Metal-binding</keyword>
<evidence type="ECO:0000256" key="1">
    <source>
        <dbReference type="ARBA" id="ARBA00022723"/>
    </source>
</evidence>
<organism evidence="7 8">
    <name type="scientific">Amborella trichopoda</name>
    <dbReference type="NCBI Taxonomy" id="13333"/>
    <lineage>
        <taxon>Eukaryota</taxon>
        <taxon>Viridiplantae</taxon>
        <taxon>Streptophyta</taxon>
        <taxon>Embryophyta</taxon>
        <taxon>Tracheophyta</taxon>
        <taxon>Spermatophyta</taxon>
        <taxon>Magnoliopsida</taxon>
        <taxon>Amborellales</taxon>
        <taxon>Amborellaceae</taxon>
        <taxon>Amborella</taxon>
    </lineage>
</organism>
<feature type="domain" description="RING-type" evidence="6">
    <location>
        <begin position="85"/>
        <end position="129"/>
    </location>
</feature>
<keyword evidence="5" id="KW-1133">Transmembrane helix</keyword>
<dbReference type="Gramene" id="ERN11432">
    <property type="protein sequence ID" value="ERN11432"/>
    <property type="gene ID" value="AMTR_s00022p00051710"/>
</dbReference>
<dbReference type="PANTHER" id="PTHR45676:SF159">
    <property type="entry name" value="RING-H2 FINGER PROTEIN ATL51"/>
    <property type="match status" value="1"/>
</dbReference>
<dbReference type="Pfam" id="PF13639">
    <property type="entry name" value="zf-RING_2"/>
    <property type="match status" value="1"/>
</dbReference>
<evidence type="ECO:0000256" key="3">
    <source>
        <dbReference type="ARBA" id="ARBA00022833"/>
    </source>
</evidence>
<dbReference type="InterPro" id="IPR013083">
    <property type="entry name" value="Znf_RING/FYVE/PHD"/>
</dbReference>
<keyword evidence="2 4" id="KW-0863">Zinc-finger</keyword>
<dbReference type="CDD" id="cd16448">
    <property type="entry name" value="RING-H2"/>
    <property type="match status" value="1"/>
</dbReference>
<dbReference type="AlphaFoldDB" id="W1PN27"/>
<evidence type="ECO:0000313" key="7">
    <source>
        <dbReference type="EMBL" id="ERN11432.1"/>
    </source>
</evidence>
<dbReference type="PROSITE" id="PS50089">
    <property type="entry name" value="ZF_RING_2"/>
    <property type="match status" value="1"/>
</dbReference>
<dbReference type="HOGENOM" id="CLU_013137_18_6_1"/>
<dbReference type="PANTHER" id="PTHR45676">
    <property type="entry name" value="RING-H2 FINGER PROTEIN ATL51-RELATED"/>
    <property type="match status" value="1"/>
</dbReference>
<evidence type="ECO:0000256" key="2">
    <source>
        <dbReference type="ARBA" id="ARBA00022771"/>
    </source>
</evidence>
<dbReference type="GO" id="GO:0008270">
    <property type="term" value="F:zinc ion binding"/>
    <property type="evidence" value="ECO:0007669"/>
    <property type="project" value="UniProtKB-KW"/>
</dbReference>
<keyword evidence="8" id="KW-1185">Reference proteome</keyword>
<dbReference type="GO" id="GO:0006511">
    <property type="term" value="P:ubiquitin-dependent protein catabolic process"/>
    <property type="evidence" value="ECO:0000318"/>
    <property type="project" value="GO_Central"/>
</dbReference>
<dbReference type="Gene3D" id="3.30.40.10">
    <property type="entry name" value="Zinc/RING finger domain, C3HC4 (zinc finger)"/>
    <property type="match status" value="1"/>
</dbReference>
<dbReference type="GO" id="GO:0016020">
    <property type="term" value="C:membrane"/>
    <property type="evidence" value="ECO:0000318"/>
    <property type="project" value="GO_Central"/>
</dbReference>
<evidence type="ECO:0000256" key="4">
    <source>
        <dbReference type="PROSITE-ProRule" id="PRU00175"/>
    </source>
</evidence>
<feature type="transmembrane region" description="Helical" evidence="5">
    <location>
        <begin position="12"/>
        <end position="34"/>
    </location>
</feature>
<accession>W1PN27</accession>
<reference evidence="8" key="1">
    <citation type="journal article" date="2013" name="Science">
        <title>The Amborella genome and the evolution of flowering plants.</title>
        <authorList>
            <consortium name="Amborella Genome Project"/>
        </authorList>
    </citation>
    <scope>NUCLEOTIDE SEQUENCE [LARGE SCALE GENOMIC DNA]</scope>
</reference>
<dbReference type="OMA" id="VIFFRVD"/>
<keyword evidence="3" id="KW-0862">Zinc</keyword>
<dbReference type="EMBL" id="KI392687">
    <property type="protein sequence ID" value="ERN11432.1"/>
    <property type="molecule type" value="Genomic_DNA"/>
</dbReference>
<dbReference type="SMART" id="SM00744">
    <property type="entry name" value="RINGv"/>
    <property type="match status" value="1"/>
</dbReference>
<dbReference type="SUPFAM" id="SSF57850">
    <property type="entry name" value="RING/U-box"/>
    <property type="match status" value="1"/>
</dbReference>
<evidence type="ECO:0000256" key="5">
    <source>
        <dbReference type="SAM" id="Phobius"/>
    </source>
</evidence>
<evidence type="ECO:0000259" key="6">
    <source>
        <dbReference type="PROSITE" id="PS50089"/>
    </source>
</evidence>
<dbReference type="GO" id="GO:0061630">
    <property type="term" value="F:ubiquitin protein ligase activity"/>
    <property type="evidence" value="ECO:0000318"/>
    <property type="project" value="GO_Central"/>
</dbReference>
<dbReference type="eggNOG" id="KOG0800">
    <property type="taxonomic scope" value="Eukaryota"/>
</dbReference>
<proteinExistence type="predicted"/>
<gene>
    <name evidence="7" type="ORF">AMTR_s00022p00051710</name>
</gene>
<sequence length="142" mass="16396">MMCLSLVHLGWHVLALILYTCFFLPHIYVLDFIANLTSPKRCMQRPACLHVSCSDEAMVGSLASWEEDNHVMKYGEKVWTVDSTCSVCLGEFGEREEGVTRLKACGHVFHVACIQRWFQLDRFTCPLCRVIFFRVDQRELCT</sequence>
<dbReference type="InterPro" id="IPR011016">
    <property type="entry name" value="Znf_RING-CH"/>
</dbReference>
<protein>
    <recommendedName>
        <fullName evidence="6">RING-type domain-containing protein</fullName>
    </recommendedName>
</protein>
<dbReference type="SMART" id="SM00184">
    <property type="entry name" value="RING"/>
    <property type="match status" value="1"/>
</dbReference>
<dbReference type="Proteomes" id="UP000017836">
    <property type="component" value="Unassembled WGS sequence"/>
</dbReference>
<name>W1PN27_AMBTC</name>